<evidence type="ECO:0000256" key="4">
    <source>
        <dbReference type="ARBA" id="ARBA00022475"/>
    </source>
</evidence>
<feature type="transmembrane region" description="Helical" evidence="8">
    <location>
        <begin position="75"/>
        <end position="93"/>
    </location>
</feature>
<keyword evidence="7 8" id="KW-0472">Membrane</keyword>
<dbReference type="KEGG" id="vie:OL234_05235"/>
<comment type="subcellular location">
    <subcellularLocation>
        <location evidence="1">Cell membrane</location>
        <topology evidence="1">Multi-pass membrane protein</topology>
    </subcellularLocation>
</comment>
<protein>
    <submittedName>
        <fullName evidence="9">Nicotinamide riboside transporter PnuC</fullName>
    </submittedName>
</protein>
<gene>
    <name evidence="9" type="primary">pnuC</name>
    <name evidence="9" type="ORF">OL234_05235</name>
</gene>
<keyword evidence="3" id="KW-0813">Transport</keyword>
<keyword evidence="4" id="KW-1003">Cell membrane</keyword>
<evidence type="ECO:0000313" key="9">
    <source>
        <dbReference type="EMBL" id="WEG72389.1"/>
    </source>
</evidence>
<feature type="transmembrane region" description="Helical" evidence="8">
    <location>
        <begin position="157"/>
        <end position="176"/>
    </location>
</feature>
<dbReference type="Proteomes" id="UP001179647">
    <property type="component" value="Chromosome"/>
</dbReference>
<evidence type="ECO:0000313" key="10">
    <source>
        <dbReference type="Proteomes" id="UP001179647"/>
    </source>
</evidence>
<evidence type="ECO:0000256" key="1">
    <source>
        <dbReference type="ARBA" id="ARBA00004651"/>
    </source>
</evidence>
<proteinExistence type="inferred from homology"/>
<dbReference type="InterPro" id="IPR006419">
    <property type="entry name" value="NMN_transpt_PnuC"/>
</dbReference>
<feature type="transmembrane region" description="Helical" evidence="8">
    <location>
        <begin position="51"/>
        <end position="68"/>
    </location>
</feature>
<evidence type="ECO:0000256" key="8">
    <source>
        <dbReference type="SAM" id="Phobius"/>
    </source>
</evidence>
<accession>A0AAF0I5U2</accession>
<dbReference type="GO" id="GO:0034257">
    <property type="term" value="F:nicotinamide riboside transmembrane transporter activity"/>
    <property type="evidence" value="ECO:0007669"/>
    <property type="project" value="InterPro"/>
</dbReference>
<dbReference type="PANTHER" id="PTHR36122:SF2">
    <property type="entry name" value="NICOTINAMIDE RIBOSIDE TRANSPORTER PNUC"/>
    <property type="match status" value="1"/>
</dbReference>
<evidence type="ECO:0000256" key="3">
    <source>
        <dbReference type="ARBA" id="ARBA00022448"/>
    </source>
</evidence>
<reference evidence="9" key="1">
    <citation type="submission" date="2022-10" db="EMBL/GenBank/DDBJ databases">
        <title>Vagococcus sp. isolated from poultry meat.</title>
        <authorList>
            <person name="Johansson P."/>
            <person name="Bjorkroth J."/>
        </authorList>
    </citation>
    <scope>NUCLEOTIDE SEQUENCE</scope>
    <source>
        <strain evidence="9">STAA11</strain>
    </source>
</reference>
<evidence type="ECO:0000256" key="6">
    <source>
        <dbReference type="ARBA" id="ARBA00022989"/>
    </source>
</evidence>
<evidence type="ECO:0000256" key="2">
    <source>
        <dbReference type="ARBA" id="ARBA00006669"/>
    </source>
</evidence>
<dbReference type="PANTHER" id="PTHR36122">
    <property type="entry name" value="NICOTINAMIDE RIBOSIDE TRANSPORTER PNUC"/>
    <property type="match status" value="1"/>
</dbReference>
<dbReference type="NCBIfam" id="TIGR01528">
    <property type="entry name" value="NMN_trans_PnuC"/>
    <property type="match status" value="1"/>
</dbReference>
<name>A0AAF0I5U2_9ENTE</name>
<keyword evidence="10" id="KW-1185">Reference proteome</keyword>
<sequence>MKDKSYLWLIAMYLVQIGAWTSLGTGNILLVIATFMALTCVFLIAKGNKWNFVLGLISSFIFMINAWDNGIKGEALVQMGYILFDIFGIYLWYRFGKNYDSDSKTINLPTTEVALAIITTIGVFLLLLASVANSWIDATAGAVGLLAMYFTARKYTYAFVVWVLANIFQVAVWVSLHHTDGFATGIMYFVFLINSLYGLYIWVFQKEQVIK</sequence>
<keyword evidence="5 8" id="KW-0812">Transmembrane</keyword>
<evidence type="ECO:0000256" key="5">
    <source>
        <dbReference type="ARBA" id="ARBA00022692"/>
    </source>
</evidence>
<organism evidence="9 10">
    <name type="scientific">Vagococcus intermedius</name>
    <dbReference type="NCBI Taxonomy" id="2991418"/>
    <lineage>
        <taxon>Bacteria</taxon>
        <taxon>Bacillati</taxon>
        <taxon>Bacillota</taxon>
        <taxon>Bacilli</taxon>
        <taxon>Lactobacillales</taxon>
        <taxon>Enterococcaceae</taxon>
        <taxon>Vagococcus</taxon>
    </lineage>
</organism>
<feature type="transmembrane region" description="Helical" evidence="8">
    <location>
        <begin position="182"/>
        <end position="203"/>
    </location>
</feature>
<evidence type="ECO:0000256" key="7">
    <source>
        <dbReference type="ARBA" id="ARBA00023136"/>
    </source>
</evidence>
<dbReference type="GO" id="GO:0005886">
    <property type="term" value="C:plasma membrane"/>
    <property type="evidence" value="ECO:0007669"/>
    <property type="project" value="UniProtKB-SubCell"/>
</dbReference>
<dbReference type="EMBL" id="CP110232">
    <property type="protein sequence ID" value="WEG72389.1"/>
    <property type="molecule type" value="Genomic_DNA"/>
</dbReference>
<comment type="similarity">
    <text evidence="2">Belongs to the nicotinamide ribonucleoside (NR) uptake permease (TC 4.B.1) family.</text>
</comment>
<dbReference type="AlphaFoldDB" id="A0AAF0I5U2"/>
<dbReference type="RefSeq" id="WP_275468192.1">
    <property type="nucleotide sequence ID" value="NZ_CP110232.1"/>
</dbReference>
<keyword evidence="6 8" id="KW-1133">Transmembrane helix</keyword>
<dbReference type="Pfam" id="PF04973">
    <property type="entry name" value="NMN_transporter"/>
    <property type="match status" value="1"/>
</dbReference>
<feature type="transmembrane region" description="Helical" evidence="8">
    <location>
        <begin position="113"/>
        <end position="136"/>
    </location>
</feature>